<comment type="caution">
    <text evidence="1">The sequence shown here is derived from an EMBL/GenBank/DDBJ whole genome shotgun (WGS) entry which is preliminary data.</text>
</comment>
<evidence type="ECO:0000313" key="2">
    <source>
        <dbReference type="Proteomes" id="UP000308886"/>
    </source>
</evidence>
<name>A0AC61QU04_9BACT</name>
<keyword evidence="2" id="KW-1185">Reference proteome</keyword>
<proteinExistence type="predicted"/>
<organism evidence="1 2">
    <name type="scientific">Palleniella muris</name>
    <dbReference type="NCBI Taxonomy" id="3038145"/>
    <lineage>
        <taxon>Bacteria</taxon>
        <taxon>Pseudomonadati</taxon>
        <taxon>Bacteroidota</taxon>
        <taxon>Bacteroidia</taxon>
        <taxon>Bacteroidales</taxon>
        <taxon>Prevotellaceae</taxon>
        <taxon>Palleniella</taxon>
    </lineage>
</organism>
<protein>
    <submittedName>
        <fullName evidence="1">Uncharacterized protein</fullName>
    </submittedName>
</protein>
<sequence>MRKLNLITAIVLCVLALCSCSQKSKLESMAKDQMEKTFKEMAKDPESVKLSNLETVYSDDSLCIIHVDFAAKNGLGNEIKDRCEYIFISSNGKNYESYQEIAKEEDGVFVSQDKYNKEKKGTIYETLDYEPGLRYLAAIYVNGNGREAGNSEGESFSIPVPTGTGSWEMKSYKDEFGEEGASKYLVLMGSGVFSNSATTNSKMTAVLFMEKTGDFSFKLIEYSSSVVKSDDSYDYRIKDSEGEVHEMTLYNGEESGQMSSWSSENKETMKKILNKGGVITVSVRERHAYSTPDTYLFKLDVTGYNKAASFL</sequence>
<accession>A0AC61QU04</accession>
<dbReference type="EMBL" id="SRZC01000002">
    <property type="protein sequence ID" value="TGX83945.1"/>
    <property type="molecule type" value="Genomic_DNA"/>
</dbReference>
<evidence type="ECO:0000313" key="1">
    <source>
        <dbReference type="EMBL" id="TGX83945.1"/>
    </source>
</evidence>
<dbReference type="Proteomes" id="UP000308886">
    <property type="component" value="Unassembled WGS sequence"/>
</dbReference>
<gene>
    <name evidence="1" type="ORF">E5358_01880</name>
</gene>
<reference evidence="1" key="1">
    <citation type="submission" date="2019-04" db="EMBL/GenBank/DDBJ databases">
        <title>Microbes associate with the intestines of laboratory mice.</title>
        <authorList>
            <person name="Navarre W."/>
            <person name="Wong E."/>
            <person name="Huang K."/>
            <person name="Tropini C."/>
            <person name="Ng K."/>
            <person name="Yu B."/>
        </authorList>
    </citation>
    <scope>NUCLEOTIDE SEQUENCE</scope>
    <source>
        <strain evidence="1">NM73_A23</strain>
    </source>
</reference>